<dbReference type="Proteomes" id="UP000245627">
    <property type="component" value="Unassembled WGS sequence"/>
</dbReference>
<reference evidence="4 5" key="1">
    <citation type="submission" date="2018-04" db="EMBL/GenBank/DDBJ databases">
        <title>Sphingobacterium cortibacter sp. nov.</title>
        <authorList>
            <person name="Li Y."/>
        </authorList>
    </citation>
    <scope>NUCLEOTIDE SEQUENCE [LARGE SCALE GENOMIC DNA]</scope>
    <source>
        <strain evidence="4 5">2c-3</strain>
    </source>
</reference>
<proteinExistence type="predicted"/>
<evidence type="ECO:0000313" key="4">
    <source>
        <dbReference type="EMBL" id="PVH25207.1"/>
    </source>
</evidence>
<gene>
    <name evidence="4" type="ORF">DC487_09790</name>
</gene>
<comment type="caution">
    <text evidence="4">The sequence shown here is derived from an EMBL/GenBank/DDBJ whole genome shotgun (WGS) entry which is preliminary data.</text>
</comment>
<evidence type="ECO:0000259" key="3">
    <source>
        <dbReference type="Pfam" id="PF16344"/>
    </source>
</evidence>
<dbReference type="AlphaFoldDB" id="A0A2T8HID9"/>
<dbReference type="RefSeq" id="WP_116775796.1">
    <property type="nucleotide sequence ID" value="NZ_QDKG01000003.1"/>
</dbReference>
<protein>
    <submittedName>
        <fullName evidence="4">Uncharacterized protein</fullName>
    </submittedName>
</protein>
<organism evidence="4 5">
    <name type="scientific">Sphingobacterium corticibacter</name>
    <dbReference type="NCBI Taxonomy" id="2171749"/>
    <lineage>
        <taxon>Bacteria</taxon>
        <taxon>Pseudomonadati</taxon>
        <taxon>Bacteroidota</taxon>
        <taxon>Sphingobacteriia</taxon>
        <taxon>Sphingobacteriales</taxon>
        <taxon>Sphingobacteriaceae</taxon>
        <taxon>Sphingobacterium</taxon>
    </lineage>
</organism>
<keyword evidence="5" id="KW-1185">Reference proteome</keyword>
<feature type="domain" description="FecR protein" evidence="2">
    <location>
        <begin position="133"/>
        <end position="221"/>
    </location>
</feature>
<dbReference type="InterPro" id="IPR012373">
    <property type="entry name" value="Ferrdict_sens_TM"/>
</dbReference>
<accession>A0A2T8HID9</accession>
<dbReference type="Pfam" id="PF16344">
    <property type="entry name" value="FecR_C"/>
    <property type="match status" value="1"/>
</dbReference>
<dbReference type="InterPro" id="IPR032508">
    <property type="entry name" value="FecR_C"/>
</dbReference>
<keyword evidence="1" id="KW-1133">Transmembrane helix</keyword>
<feature type="transmembrane region" description="Helical" evidence="1">
    <location>
        <begin position="87"/>
        <end position="106"/>
    </location>
</feature>
<dbReference type="OrthoDB" id="934696at2"/>
<dbReference type="Gene3D" id="3.55.50.30">
    <property type="match status" value="1"/>
</dbReference>
<dbReference type="PANTHER" id="PTHR30273:SF2">
    <property type="entry name" value="PROTEIN FECR"/>
    <property type="match status" value="1"/>
</dbReference>
<dbReference type="Gene3D" id="2.60.120.1440">
    <property type="match status" value="1"/>
</dbReference>
<dbReference type="Pfam" id="PF04773">
    <property type="entry name" value="FecR"/>
    <property type="match status" value="1"/>
</dbReference>
<dbReference type="InterPro" id="IPR006860">
    <property type="entry name" value="FecR"/>
</dbReference>
<dbReference type="PIRSF" id="PIRSF018266">
    <property type="entry name" value="FecR"/>
    <property type="match status" value="1"/>
</dbReference>
<dbReference type="EMBL" id="QDKG01000003">
    <property type="protein sequence ID" value="PVH25207.1"/>
    <property type="molecule type" value="Genomic_DNA"/>
</dbReference>
<dbReference type="PANTHER" id="PTHR30273">
    <property type="entry name" value="PERIPLASMIC SIGNAL SENSOR AND SIGMA FACTOR ACTIVATOR FECR-RELATED"/>
    <property type="match status" value="1"/>
</dbReference>
<sequence length="369" mass="40850">MMKHQIGKRITALWKGLLSQREKENLLADLEIHESDLKSDLKKSFTEDKEQEQVNLLSDPEYDAILRQVHAKIDVQEQKPRRIFQPWAAAAAILLLIGAAGVIFNYQNLKEPSASFAQANAQPTDTITVRNTTSQDRIARLKDGSVVTLSAGAQLAYARHYGESDRVLHLQGKATFEVAHDTARPFVVWTDKYSTTALGTVFMIDATSKQQIDIALLSGEIVVKKAAQAGRAMADQYLAAGDKLSIDRQNERFVFIPAKQIKPTSIPPTVAPEVIPVEPTLEFADAPLQSVFETIAVRKQVQISTTDLDLDGLTFTGEFLESESAAAMIRVICQMNNLHCEETTNGLIISHKNLINQTVPTEIKNQTTN</sequence>
<feature type="domain" description="Protein FecR C-terminal" evidence="3">
    <location>
        <begin position="281"/>
        <end position="347"/>
    </location>
</feature>
<dbReference type="GO" id="GO:0016989">
    <property type="term" value="F:sigma factor antagonist activity"/>
    <property type="evidence" value="ECO:0007669"/>
    <property type="project" value="TreeGrafter"/>
</dbReference>
<keyword evidence="1" id="KW-0812">Transmembrane</keyword>
<evidence type="ECO:0000313" key="5">
    <source>
        <dbReference type="Proteomes" id="UP000245627"/>
    </source>
</evidence>
<evidence type="ECO:0000256" key="1">
    <source>
        <dbReference type="SAM" id="Phobius"/>
    </source>
</evidence>
<keyword evidence="1" id="KW-0472">Membrane</keyword>
<name>A0A2T8HID9_9SPHI</name>
<evidence type="ECO:0000259" key="2">
    <source>
        <dbReference type="Pfam" id="PF04773"/>
    </source>
</evidence>